<feature type="transmembrane region" description="Helical" evidence="10">
    <location>
        <begin position="67"/>
        <end position="97"/>
    </location>
</feature>
<comment type="catalytic activity">
    <reaction evidence="1">
        <text>ATP + protein L-histidine = ADP + protein N-phospho-L-histidine.</text>
        <dbReference type="EC" id="2.7.13.3"/>
    </reaction>
</comment>
<name>A0ABS2TVS8_9ACTN</name>
<evidence type="ECO:0000256" key="7">
    <source>
        <dbReference type="ARBA" id="ARBA00022840"/>
    </source>
</evidence>
<feature type="transmembrane region" description="Helical" evidence="10">
    <location>
        <begin position="42"/>
        <end position="61"/>
    </location>
</feature>
<dbReference type="InterPro" id="IPR036890">
    <property type="entry name" value="HATPase_C_sf"/>
</dbReference>
<evidence type="ECO:0000256" key="3">
    <source>
        <dbReference type="ARBA" id="ARBA00022553"/>
    </source>
</evidence>
<keyword evidence="7" id="KW-0067">ATP-binding</keyword>
<keyword evidence="5" id="KW-0547">Nucleotide-binding</keyword>
<evidence type="ECO:0000313" key="13">
    <source>
        <dbReference type="Proteomes" id="UP000749040"/>
    </source>
</evidence>
<feature type="transmembrane region" description="Helical" evidence="10">
    <location>
        <begin position="109"/>
        <end position="129"/>
    </location>
</feature>
<evidence type="ECO:0000256" key="1">
    <source>
        <dbReference type="ARBA" id="ARBA00000085"/>
    </source>
</evidence>
<keyword evidence="6 12" id="KW-0418">Kinase</keyword>
<dbReference type="EMBL" id="JADKYB010000013">
    <property type="protein sequence ID" value="MBM9507454.1"/>
    <property type="molecule type" value="Genomic_DNA"/>
</dbReference>
<keyword evidence="10" id="KW-0812">Transmembrane</keyword>
<evidence type="ECO:0000256" key="2">
    <source>
        <dbReference type="ARBA" id="ARBA00012438"/>
    </source>
</evidence>
<evidence type="ECO:0000256" key="10">
    <source>
        <dbReference type="SAM" id="Phobius"/>
    </source>
</evidence>
<feature type="region of interest" description="Disordered" evidence="9">
    <location>
        <begin position="383"/>
        <end position="408"/>
    </location>
</feature>
<dbReference type="InterPro" id="IPR050482">
    <property type="entry name" value="Sensor_HK_TwoCompSys"/>
</dbReference>
<evidence type="ECO:0000256" key="8">
    <source>
        <dbReference type="ARBA" id="ARBA00023012"/>
    </source>
</evidence>
<reference evidence="12 13" key="1">
    <citation type="submission" date="2021-01" db="EMBL/GenBank/DDBJ databases">
        <title>Streptomyces acididurans sp. nov., isolated from a peat swamp forest soil.</title>
        <authorList>
            <person name="Chantavorakit T."/>
            <person name="Duangmal K."/>
        </authorList>
    </citation>
    <scope>NUCLEOTIDE SEQUENCE [LARGE SCALE GENOMIC DNA]</scope>
    <source>
        <strain evidence="12 13">KK5PA1</strain>
    </source>
</reference>
<accession>A0ABS2TVS8</accession>
<keyword evidence="4" id="KW-0808">Transferase</keyword>
<dbReference type="Gene3D" id="1.20.5.1930">
    <property type="match status" value="1"/>
</dbReference>
<keyword evidence="8" id="KW-0902">Two-component regulatory system</keyword>
<dbReference type="Pfam" id="PF02518">
    <property type="entry name" value="HATPase_c"/>
    <property type="match status" value="1"/>
</dbReference>
<dbReference type="SUPFAM" id="SSF55874">
    <property type="entry name" value="ATPase domain of HSP90 chaperone/DNA topoisomerase II/histidine kinase"/>
    <property type="match status" value="1"/>
</dbReference>
<protein>
    <recommendedName>
        <fullName evidence="2">histidine kinase</fullName>
        <ecNumber evidence="2">2.7.13.3</ecNumber>
    </recommendedName>
</protein>
<dbReference type="SMART" id="SM00387">
    <property type="entry name" value="HATPase_c"/>
    <property type="match status" value="1"/>
</dbReference>
<dbReference type="CDD" id="cd16917">
    <property type="entry name" value="HATPase_UhpB-NarQ-NarX-like"/>
    <property type="match status" value="1"/>
</dbReference>
<dbReference type="InterPro" id="IPR036259">
    <property type="entry name" value="MFS_trans_sf"/>
</dbReference>
<dbReference type="SUPFAM" id="SSF103473">
    <property type="entry name" value="MFS general substrate transporter"/>
    <property type="match status" value="1"/>
</dbReference>
<dbReference type="RefSeq" id="WP_205359322.1">
    <property type="nucleotide sequence ID" value="NZ_JADKYB010000013.1"/>
</dbReference>
<evidence type="ECO:0000256" key="4">
    <source>
        <dbReference type="ARBA" id="ARBA00022679"/>
    </source>
</evidence>
<proteinExistence type="predicted"/>
<dbReference type="InterPro" id="IPR003594">
    <property type="entry name" value="HATPase_dom"/>
</dbReference>
<keyword evidence="10" id="KW-0472">Membrane</keyword>
<dbReference type="Pfam" id="PF07730">
    <property type="entry name" value="HisKA_3"/>
    <property type="match status" value="1"/>
</dbReference>
<dbReference type="Gene3D" id="3.30.565.10">
    <property type="entry name" value="Histidine kinase-like ATPase, C-terminal domain"/>
    <property type="match status" value="1"/>
</dbReference>
<dbReference type="Proteomes" id="UP000749040">
    <property type="component" value="Unassembled WGS sequence"/>
</dbReference>
<dbReference type="GO" id="GO:0016301">
    <property type="term" value="F:kinase activity"/>
    <property type="evidence" value="ECO:0007669"/>
    <property type="project" value="UniProtKB-KW"/>
</dbReference>
<evidence type="ECO:0000259" key="11">
    <source>
        <dbReference type="SMART" id="SM00387"/>
    </source>
</evidence>
<keyword evidence="13" id="KW-1185">Reference proteome</keyword>
<evidence type="ECO:0000256" key="5">
    <source>
        <dbReference type="ARBA" id="ARBA00022741"/>
    </source>
</evidence>
<dbReference type="EC" id="2.7.13.3" evidence="2"/>
<comment type="caution">
    <text evidence="12">The sequence shown here is derived from an EMBL/GenBank/DDBJ whole genome shotgun (WGS) entry which is preliminary data.</text>
</comment>
<gene>
    <name evidence="12" type="ORF">ITX44_23530</name>
</gene>
<organism evidence="12 13">
    <name type="scientific">Actinacidiphila acididurans</name>
    <dbReference type="NCBI Taxonomy" id="2784346"/>
    <lineage>
        <taxon>Bacteria</taxon>
        <taxon>Bacillati</taxon>
        <taxon>Actinomycetota</taxon>
        <taxon>Actinomycetes</taxon>
        <taxon>Kitasatosporales</taxon>
        <taxon>Streptomycetaceae</taxon>
        <taxon>Actinacidiphila</taxon>
    </lineage>
</organism>
<dbReference type="PANTHER" id="PTHR24421">
    <property type="entry name" value="NITRATE/NITRITE SENSOR PROTEIN NARX-RELATED"/>
    <property type="match status" value="1"/>
</dbReference>
<evidence type="ECO:0000313" key="12">
    <source>
        <dbReference type="EMBL" id="MBM9507454.1"/>
    </source>
</evidence>
<dbReference type="InterPro" id="IPR011712">
    <property type="entry name" value="Sig_transdc_His_kin_sub3_dim/P"/>
</dbReference>
<feature type="domain" description="Histidine kinase/HSP90-like ATPase" evidence="11">
    <location>
        <begin position="294"/>
        <end position="386"/>
    </location>
</feature>
<keyword evidence="3" id="KW-0597">Phosphoprotein</keyword>
<feature type="transmembrane region" description="Helical" evidence="10">
    <location>
        <begin position="16"/>
        <end position="35"/>
    </location>
</feature>
<feature type="compositionally biased region" description="Low complexity" evidence="9">
    <location>
        <begin position="386"/>
        <end position="401"/>
    </location>
</feature>
<feature type="transmembrane region" description="Helical" evidence="10">
    <location>
        <begin position="141"/>
        <end position="164"/>
    </location>
</feature>
<evidence type="ECO:0000256" key="9">
    <source>
        <dbReference type="SAM" id="MobiDB-lite"/>
    </source>
</evidence>
<sequence>MTYEEPPWTARRRRPVWVPVVGLAVLQVVGSAVAGRHQPQRVSLDALGYVLLLAGPALLLLRRRRPVAVAAGVGAVTLAYVALGYPWGPVFASLVVAFFSAVAAGHRKAVLIVAAVVYAGHVLIGQWLYRWLPPAHDHGASWAQTSGGAAWLLAVLAAAELFRLRREQIARDRREREEAQRRRAGEERMRIARELHDVLAHSISVINVQAGVALALMDERPEQARTALTTIKAASKEALGEVRQVLSTLRAPGEAPRSPAPGLDRLPELVEQATAAGLTADVRVEGTATALPPGADLAAFRIVQEALTNVVRHSGARTARVRLRYLPGLLDIGVEDDGPAVTGGDSGGGNGLVGMRERAAALGGTVECGPRPGGGFEVRARLPLTAPDHPAAAAAGPAKPTRAAEERP</sequence>
<keyword evidence="10" id="KW-1133">Transmembrane helix</keyword>
<dbReference type="PANTHER" id="PTHR24421:SF10">
    <property type="entry name" value="NITRATE_NITRITE SENSOR PROTEIN NARQ"/>
    <property type="match status" value="1"/>
</dbReference>
<evidence type="ECO:0000256" key="6">
    <source>
        <dbReference type="ARBA" id="ARBA00022777"/>
    </source>
</evidence>